<dbReference type="EMBL" id="CP018099">
    <property type="protein sequence ID" value="APF18401.1"/>
    <property type="molecule type" value="Genomic_DNA"/>
</dbReference>
<dbReference type="GO" id="GO:0043590">
    <property type="term" value="C:bacterial nucleoid"/>
    <property type="evidence" value="ECO:0007669"/>
    <property type="project" value="TreeGrafter"/>
</dbReference>
<dbReference type="Gene3D" id="2.40.50.140">
    <property type="entry name" value="Nucleic acid-binding proteins"/>
    <property type="match status" value="1"/>
</dbReference>
<comment type="similarity">
    <text evidence="1 7">Belongs to the RecO family.</text>
</comment>
<dbReference type="AlphaFoldDB" id="H1XRD0"/>
<accession>H1XRD0</accession>
<sequence>MSELIKSRALVLQSIRWHETSKIVTLYTKELGLIKAIARGVYRKNSVLAGRLETLNLVQVVIAQKETRDLQIITSADLLDPFSELKADLKRLPYALAILEMIQKVLQAGQKDEIFFDFLEQMIRSVSLARQPLIVFWYFLLKFSSYLGFKPDFSACFFCHKKNFKQGAFFLLKKGGLVCMACADSSFQNLRLNENDISFLQRLQQYPYRRIHELTTDFGFSVDFTAMLLQYLNIHVGHRLKLESLNLIA</sequence>
<dbReference type="Gene3D" id="6.20.220.20">
    <property type="entry name" value="Recombination protein O, zinc-binding domain"/>
    <property type="match status" value="1"/>
</dbReference>
<dbReference type="InterPro" id="IPR003717">
    <property type="entry name" value="RecO"/>
</dbReference>
<dbReference type="SUPFAM" id="SSF50249">
    <property type="entry name" value="Nucleic acid-binding proteins"/>
    <property type="match status" value="1"/>
</dbReference>
<organism evidence="10 11">
    <name type="scientific">Caldithrix abyssi DSM 13497</name>
    <dbReference type="NCBI Taxonomy" id="880073"/>
    <lineage>
        <taxon>Bacteria</taxon>
        <taxon>Pseudomonadati</taxon>
        <taxon>Calditrichota</taxon>
        <taxon>Calditrichia</taxon>
        <taxon>Calditrichales</taxon>
        <taxon>Calditrichaceae</taxon>
        <taxon>Caldithrix</taxon>
    </lineage>
</organism>
<dbReference type="Pfam" id="PF11967">
    <property type="entry name" value="RecO_N"/>
    <property type="match status" value="1"/>
</dbReference>
<keyword evidence="4 7" id="KW-0233">DNA recombination</keyword>
<evidence type="ECO:0000256" key="6">
    <source>
        <dbReference type="ARBA" id="ARBA00033409"/>
    </source>
</evidence>
<dbReference type="HAMAP" id="MF_00201">
    <property type="entry name" value="RecO"/>
    <property type="match status" value="1"/>
</dbReference>
<dbReference type="Pfam" id="PF02565">
    <property type="entry name" value="RecO_C"/>
    <property type="match status" value="1"/>
</dbReference>
<dbReference type="GO" id="GO:0006302">
    <property type="term" value="P:double-strand break repair"/>
    <property type="evidence" value="ECO:0007669"/>
    <property type="project" value="TreeGrafter"/>
</dbReference>
<keyword evidence="5 7" id="KW-0234">DNA repair</keyword>
<dbReference type="HOGENOM" id="CLU_066632_3_2_0"/>
<dbReference type="InParanoid" id="H1XRD0"/>
<dbReference type="Proteomes" id="UP000183868">
    <property type="component" value="Chromosome"/>
</dbReference>
<gene>
    <name evidence="7 9" type="primary">recO</name>
    <name evidence="9" type="ORF">Cabys_1652</name>
    <name evidence="10" type="ORF">Calab_2804</name>
</gene>
<dbReference type="RefSeq" id="WP_006929749.1">
    <property type="nucleotide sequence ID" value="NZ_CM001402.1"/>
</dbReference>
<feature type="domain" description="DNA replication/recombination mediator RecO N-terminal" evidence="8">
    <location>
        <begin position="1"/>
        <end position="82"/>
    </location>
</feature>
<keyword evidence="3 7" id="KW-0227">DNA damage</keyword>
<dbReference type="InterPro" id="IPR012340">
    <property type="entry name" value="NA-bd_OB-fold"/>
</dbReference>
<dbReference type="eggNOG" id="COG1381">
    <property type="taxonomic scope" value="Bacteria"/>
</dbReference>
<evidence type="ECO:0000313" key="9">
    <source>
        <dbReference type="EMBL" id="APF18401.1"/>
    </source>
</evidence>
<evidence type="ECO:0000256" key="2">
    <source>
        <dbReference type="ARBA" id="ARBA00021310"/>
    </source>
</evidence>
<keyword evidence="11" id="KW-1185">Reference proteome</keyword>
<evidence type="ECO:0000313" key="11">
    <source>
        <dbReference type="Proteomes" id="UP000004671"/>
    </source>
</evidence>
<evidence type="ECO:0000256" key="1">
    <source>
        <dbReference type="ARBA" id="ARBA00007452"/>
    </source>
</evidence>
<evidence type="ECO:0000256" key="5">
    <source>
        <dbReference type="ARBA" id="ARBA00023204"/>
    </source>
</evidence>
<dbReference type="STRING" id="880073.Cabys_1652"/>
<dbReference type="PaxDb" id="880073-Calab_2804"/>
<proteinExistence type="inferred from homology"/>
<name>H1XRD0_CALAY</name>
<evidence type="ECO:0000259" key="8">
    <source>
        <dbReference type="Pfam" id="PF11967"/>
    </source>
</evidence>
<dbReference type="KEGG" id="caby:Cabys_1652"/>
<dbReference type="Gene3D" id="1.20.1440.120">
    <property type="entry name" value="Recombination protein O, C-terminal domain"/>
    <property type="match status" value="1"/>
</dbReference>
<dbReference type="SUPFAM" id="SSF57863">
    <property type="entry name" value="ArfGap/RecO-like zinc finger"/>
    <property type="match status" value="1"/>
</dbReference>
<dbReference type="OrthoDB" id="9789152at2"/>
<dbReference type="NCBIfam" id="TIGR00613">
    <property type="entry name" value="reco"/>
    <property type="match status" value="1"/>
</dbReference>
<reference evidence="9 12" key="2">
    <citation type="submission" date="2016-11" db="EMBL/GenBank/DDBJ databases">
        <title>Genomic analysis of Caldithrix abyssi and proposal of a novel bacterial phylum Caldithrichaeota.</title>
        <authorList>
            <person name="Kublanov I."/>
            <person name="Sigalova O."/>
            <person name="Gavrilov S."/>
            <person name="Lebedinsky A."/>
            <person name="Ivanova N."/>
            <person name="Daum C."/>
            <person name="Reddy T."/>
            <person name="Klenk H.P."/>
            <person name="Goker M."/>
            <person name="Reva O."/>
            <person name="Miroshnichenko M."/>
            <person name="Kyprides N."/>
            <person name="Woyke T."/>
            <person name="Gelfand M."/>
        </authorList>
    </citation>
    <scope>NUCLEOTIDE SEQUENCE [LARGE SCALE GENOMIC DNA]</scope>
    <source>
        <strain evidence="9 12">LF13</strain>
    </source>
</reference>
<comment type="function">
    <text evidence="7">Involved in DNA repair and RecF pathway recombination.</text>
</comment>
<dbReference type="FunCoup" id="H1XRD0">
    <property type="interactions" value="48"/>
</dbReference>
<evidence type="ECO:0000256" key="3">
    <source>
        <dbReference type="ARBA" id="ARBA00022763"/>
    </source>
</evidence>
<evidence type="ECO:0000313" key="10">
    <source>
        <dbReference type="EMBL" id="EHO42411.1"/>
    </source>
</evidence>
<protein>
    <recommendedName>
        <fullName evidence="2 7">DNA repair protein RecO</fullName>
    </recommendedName>
    <alternativeName>
        <fullName evidence="6 7">Recombination protein O</fullName>
    </alternativeName>
</protein>
<dbReference type="EMBL" id="CM001402">
    <property type="protein sequence ID" value="EHO42411.1"/>
    <property type="molecule type" value="Genomic_DNA"/>
</dbReference>
<evidence type="ECO:0000256" key="4">
    <source>
        <dbReference type="ARBA" id="ARBA00023172"/>
    </source>
</evidence>
<reference evidence="10 11" key="1">
    <citation type="submission" date="2011-09" db="EMBL/GenBank/DDBJ databases">
        <title>The permanent draft genome of Caldithrix abyssi DSM 13497.</title>
        <authorList>
            <consortium name="US DOE Joint Genome Institute (JGI-PGF)"/>
            <person name="Lucas S."/>
            <person name="Han J."/>
            <person name="Lapidus A."/>
            <person name="Bruce D."/>
            <person name="Goodwin L."/>
            <person name="Pitluck S."/>
            <person name="Peters L."/>
            <person name="Kyrpides N."/>
            <person name="Mavromatis K."/>
            <person name="Ivanova N."/>
            <person name="Mikhailova N."/>
            <person name="Chertkov O."/>
            <person name="Detter J.C."/>
            <person name="Tapia R."/>
            <person name="Han C."/>
            <person name="Land M."/>
            <person name="Hauser L."/>
            <person name="Markowitz V."/>
            <person name="Cheng J.-F."/>
            <person name="Hugenholtz P."/>
            <person name="Woyke T."/>
            <person name="Wu D."/>
            <person name="Spring S."/>
            <person name="Brambilla E."/>
            <person name="Klenk H.-P."/>
            <person name="Eisen J.A."/>
        </authorList>
    </citation>
    <scope>NUCLEOTIDE SEQUENCE [LARGE SCALE GENOMIC DNA]</scope>
    <source>
        <strain evidence="10 11">DSM 13497</strain>
    </source>
</reference>
<dbReference type="Proteomes" id="UP000004671">
    <property type="component" value="Chromosome"/>
</dbReference>
<evidence type="ECO:0000313" key="12">
    <source>
        <dbReference type="Proteomes" id="UP000183868"/>
    </source>
</evidence>
<dbReference type="GO" id="GO:0006310">
    <property type="term" value="P:DNA recombination"/>
    <property type="evidence" value="ECO:0007669"/>
    <property type="project" value="UniProtKB-UniRule"/>
</dbReference>
<dbReference type="PANTHER" id="PTHR33991:SF1">
    <property type="entry name" value="DNA REPAIR PROTEIN RECO"/>
    <property type="match status" value="1"/>
</dbReference>
<dbReference type="InterPro" id="IPR022572">
    <property type="entry name" value="DNA_rep/recomb_RecO_N"/>
</dbReference>
<dbReference type="InterPro" id="IPR042242">
    <property type="entry name" value="RecO_C"/>
</dbReference>
<evidence type="ECO:0000256" key="7">
    <source>
        <dbReference type="HAMAP-Rule" id="MF_00201"/>
    </source>
</evidence>
<dbReference type="InterPro" id="IPR037278">
    <property type="entry name" value="ARFGAP/RecO"/>
</dbReference>
<dbReference type="PANTHER" id="PTHR33991">
    <property type="entry name" value="DNA REPAIR PROTEIN RECO"/>
    <property type="match status" value="1"/>
</dbReference>